<dbReference type="InterPro" id="IPR003594">
    <property type="entry name" value="HATPase_dom"/>
</dbReference>
<dbReference type="Pfam" id="PF13426">
    <property type="entry name" value="PAS_9"/>
    <property type="match status" value="1"/>
</dbReference>
<dbReference type="InterPro" id="IPR000700">
    <property type="entry name" value="PAS-assoc_C"/>
</dbReference>
<keyword evidence="5" id="KW-0547">Nucleotide-binding</keyword>
<dbReference type="Pfam" id="PF00512">
    <property type="entry name" value="HisKA"/>
    <property type="match status" value="1"/>
</dbReference>
<dbReference type="SUPFAM" id="SSF55785">
    <property type="entry name" value="PYP-like sensor domain (PAS domain)"/>
    <property type="match status" value="2"/>
</dbReference>
<dbReference type="Pfam" id="PF13188">
    <property type="entry name" value="PAS_8"/>
    <property type="match status" value="1"/>
</dbReference>
<dbReference type="PROSITE" id="PS50109">
    <property type="entry name" value="HIS_KIN"/>
    <property type="match status" value="1"/>
</dbReference>
<sequence length="563" mass="63342">MAYPTQSPPALPTLQRLLSGIPEVPGDALPWLVLENTVVGISYMRERRFLWANTRMAEIFGYRPGELEGQPVRQLYVNQRAYDDVGLFMSEFSPDGFYTHERPMARKDGSLIWCLISGRLLSPGNSDSPSIWVVQDLNDKRQIEDRLRRLNQRLEHTVERRTLNLRRTNEALRSEIEQRRELQALAVDSREKYRALFRHLPLGVLVTDSTGSVAEVNPTLQALLGAPTRRQLDALLTDGQRVILPNDQTCSLETLVQSYGQAGGQQVNRFEFGWLRSSGSLRQITVIAAPLASDKRGMVFTFSDVTDQRQQQQRKHEQQAALSHASRLSLMGQMTSALAHELGQPLNACQSYLSGIRHRLEEALEHQPEVRQALDKAMLHLEQAGQIIRNVRGFMSRQATDFEPTHLEKLIQQTLALMEFPLRDGRTQVQLQLPEDGIALPPAHCRSVEIQQVLVNLLINAIDAMAESPVPDRLIQLHLCSNEASMLQIDVCDSGPGIHANIANRLFEPYFTTKASGLGMGLMISRTIIEWHGGVLTHIPAQRGAQFRFTIPVWHAPPEGNPT</sequence>
<evidence type="ECO:0000313" key="14">
    <source>
        <dbReference type="Proteomes" id="UP000776983"/>
    </source>
</evidence>
<dbReference type="InterPro" id="IPR036097">
    <property type="entry name" value="HisK_dim/P_sf"/>
</dbReference>
<evidence type="ECO:0000256" key="1">
    <source>
        <dbReference type="ARBA" id="ARBA00000085"/>
    </source>
</evidence>
<keyword evidence="3" id="KW-0597">Phosphoprotein</keyword>
<dbReference type="InterPro" id="IPR005467">
    <property type="entry name" value="His_kinase_dom"/>
</dbReference>
<proteinExistence type="predicted"/>
<dbReference type="SUPFAM" id="SSF55874">
    <property type="entry name" value="ATPase domain of HSP90 chaperone/DNA topoisomerase II/histidine kinase"/>
    <property type="match status" value="1"/>
</dbReference>
<organism evidence="13 14">
    <name type="scientific">Mesopusillimonas faecipullorum</name>
    <dbReference type="NCBI Taxonomy" id="2755040"/>
    <lineage>
        <taxon>Bacteria</taxon>
        <taxon>Pseudomonadati</taxon>
        <taxon>Pseudomonadota</taxon>
        <taxon>Betaproteobacteria</taxon>
        <taxon>Burkholderiales</taxon>
        <taxon>Alcaligenaceae</taxon>
        <taxon>Mesopusillimonas</taxon>
    </lineage>
</organism>
<keyword evidence="7" id="KW-0067">ATP-binding</keyword>
<dbReference type="NCBIfam" id="TIGR00229">
    <property type="entry name" value="sensory_box"/>
    <property type="match status" value="2"/>
</dbReference>
<dbReference type="InterPro" id="IPR036890">
    <property type="entry name" value="HATPase_C_sf"/>
</dbReference>
<protein>
    <recommendedName>
        <fullName evidence="2">histidine kinase</fullName>
        <ecNumber evidence="2">2.7.13.3</ecNumber>
    </recommendedName>
</protein>
<dbReference type="Proteomes" id="UP000776983">
    <property type="component" value="Unassembled WGS sequence"/>
</dbReference>
<dbReference type="InterPro" id="IPR004358">
    <property type="entry name" value="Sig_transdc_His_kin-like_C"/>
</dbReference>
<evidence type="ECO:0000256" key="4">
    <source>
        <dbReference type="ARBA" id="ARBA00022679"/>
    </source>
</evidence>
<dbReference type="Gene3D" id="3.30.565.10">
    <property type="entry name" value="Histidine kinase-like ATPase, C-terminal domain"/>
    <property type="match status" value="1"/>
</dbReference>
<dbReference type="Pfam" id="PF02518">
    <property type="entry name" value="HATPase_c"/>
    <property type="match status" value="1"/>
</dbReference>
<dbReference type="PROSITE" id="PS50112">
    <property type="entry name" value="PAS"/>
    <property type="match status" value="1"/>
</dbReference>
<evidence type="ECO:0000259" key="12">
    <source>
        <dbReference type="PROSITE" id="PS50113"/>
    </source>
</evidence>
<dbReference type="PANTHER" id="PTHR43065:SF10">
    <property type="entry name" value="PEROXIDE STRESS-ACTIVATED HISTIDINE KINASE MAK3"/>
    <property type="match status" value="1"/>
</dbReference>
<dbReference type="SUPFAM" id="SSF47384">
    <property type="entry name" value="Homodimeric domain of signal transducing histidine kinase"/>
    <property type="match status" value="1"/>
</dbReference>
<dbReference type="Gene3D" id="3.30.450.20">
    <property type="entry name" value="PAS domain"/>
    <property type="match status" value="2"/>
</dbReference>
<feature type="coiled-coil region" evidence="9">
    <location>
        <begin position="133"/>
        <end position="185"/>
    </location>
</feature>
<keyword evidence="8" id="KW-0902">Two-component regulatory system</keyword>
<dbReference type="Gene3D" id="1.10.287.130">
    <property type="match status" value="1"/>
</dbReference>
<dbReference type="CDD" id="cd00130">
    <property type="entry name" value="PAS"/>
    <property type="match status" value="1"/>
</dbReference>
<dbReference type="SMART" id="SM00091">
    <property type="entry name" value="PAS"/>
    <property type="match status" value="2"/>
</dbReference>
<evidence type="ECO:0000256" key="5">
    <source>
        <dbReference type="ARBA" id="ARBA00022741"/>
    </source>
</evidence>
<dbReference type="RefSeq" id="WP_226952661.1">
    <property type="nucleotide sequence ID" value="NZ_JACDXW010000001.1"/>
</dbReference>
<dbReference type="EMBL" id="JACDXW010000001">
    <property type="protein sequence ID" value="MCB5362425.1"/>
    <property type="molecule type" value="Genomic_DNA"/>
</dbReference>
<evidence type="ECO:0000259" key="11">
    <source>
        <dbReference type="PROSITE" id="PS50112"/>
    </source>
</evidence>
<accession>A0ABS8C8S3</accession>
<keyword evidence="14" id="KW-1185">Reference proteome</keyword>
<dbReference type="PRINTS" id="PR00344">
    <property type="entry name" value="BCTRLSENSOR"/>
</dbReference>
<feature type="domain" description="PAS" evidence="11">
    <location>
        <begin position="189"/>
        <end position="225"/>
    </location>
</feature>
<dbReference type="CDD" id="cd00082">
    <property type="entry name" value="HisKA"/>
    <property type="match status" value="1"/>
</dbReference>
<evidence type="ECO:0000256" key="2">
    <source>
        <dbReference type="ARBA" id="ARBA00012438"/>
    </source>
</evidence>
<dbReference type="PANTHER" id="PTHR43065">
    <property type="entry name" value="SENSOR HISTIDINE KINASE"/>
    <property type="match status" value="1"/>
</dbReference>
<dbReference type="SMART" id="SM00388">
    <property type="entry name" value="HisKA"/>
    <property type="match status" value="1"/>
</dbReference>
<dbReference type="InterPro" id="IPR000014">
    <property type="entry name" value="PAS"/>
</dbReference>
<keyword evidence="9" id="KW-0175">Coiled coil</keyword>
<keyword evidence="4" id="KW-0808">Transferase</keyword>
<dbReference type="InterPro" id="IPR003661">
    <property type="entry name" value="HisK_dim/P_dom"/>
</dbReference>
<dbReference type="InterPro" id="IPR035965">
    <property type="entry name" value="PAS-like_dom_sf"/>
</dbReference>
<reference evidence="13 14" key="1">
    <citation type="submission" date="2020-07" db="EMBL/GenBank/DDBJ databases">
        <title>Pusillimonas sp. nov., isolated from poultry manure in Taiwan.</title>
        <authorList>
            <person name="Lin S.-Y."/>
            <person name="Tang Y.-S."/>
            <person name="Young C.-C."/>
        </authorList>
    </citation>
    <scope>NUCLEOTIDE SEQUENCE [LARGE SCALE GENOMIC DNA]</scope>
    <source>
        <strain evidence="13 14">CC-YST705</strain>
    </source>
</reference>
<evidence type="ECO:0000256" key="9">
    <source>
        <dbReference type="SAM" id="Coils"/>
    </source>
</evidence>
<dbReference type="EC" id="2.7.13.3" evidence="2"/>
<evidence type="ECO:0000256" key="8">
    <source>
        <dbReference type="ARBA" id="ARBA00023012"/>
    </source>
</evidence>
<evidence type="ECO:0000256" key="6">
    <source>
        <dbReference type="ARBA" id="ARBA00022777"/>
    </source>
</evidence>
<dbReference type="PROSITE" id="PS50113">
    <property type="entry name" value="PAC"/>
    <property type="match status" value="1"/>
</dbReference>
<gene>
    <name evidence="13" type="ORF">H0484_01475</name>
</gene>
<comment type="caution">
    <text evidence="13">The sequence shown here is derived from an EMBL/GenBank/DDBJ whole genome shotgun (WGS) entry which is preliminary data.</text>
</comment>
<name>A0ABS8C8S3_9BURK</name>
<keyword evidence="6" id="KW-0418">Kinase</keyword>
<comment type="catalytic activity">
    <reaction evidence="1">
        <text>ATP + protein L-histidine = ADP + protein N-phospho-L-histidine.</text>
        <dbReference type="EC" id="2.7.13.3"/>
    </reaction>
</comment>
<dbReference type="SMART" id="SM00387">
    <property type="entry name" value="HATPase_c"/>
    <property type="match status" value="1"/>
</dbReference>
<feature type="domain" description="PAC" evidence="12">
    <location>
        <begin position="98"/>
        <end position="149"/>
    </location>
</feature>
<evidence type="ECO:0000259" key="10">
    <source>
        <dbReference type="PROSITE" id="PS50109"/>
    </source>
</evidence>
<evidence type="ECO:0000256" key="7">
    <source>
        <dbReference type="ARBA" id="ARBA00022840"/>
    </source>
</evidence>
<feature type="domain" description="Histidine kinase" evidence="10">
    <location>
        <begin position="337"/>
        <end position="555"/>
    </location>
</feature>
<evidence type="ECO:0000256" key="3">
    <source>
        <dbReference type="ARBA" id="ARBA00022553"/>
    </source>
</evidence>
<evidence type="ECO:0000313" key="13">
    <source>
        <dbReference type="EMBL" id="MCB5362425.1"/>
    </source>
</evidence>